<dbReference type="RefSeq" id="WP_231333793.1">
    <property type="nucleotide sequence ID" value="NZ_CP059572.1"/>
</dbReference>
<accession>A0ABX8QTE1</accession>
<evidence type="ECO:0000256" key="1">
    <source>
        <dbReference type="SAM" id="MobiDB-lite"/>
    </source>
</evidence>
<dbReference type="Proteomes" id="UP001049518">
    <property type="component" value="Chromosome"/>
</dbReference>
<protein>
    <submittedName>
        <fullName evidence="2">Uncharacterized protein</fullName>
    </submittedName>
</protein>
<name>A0ABX8QTE1_9ACTN</name>
<reference evidence="2" key="1">
    <citation type="submission" date="2020-07" db="EMBL/GenBank/DDBJ databases">
        <authorList>
            <person name="Tarantini F.S."/>
            <person name="Hong K.W."/>
            <person name="Chan K.G."/>
        </authorList>
    </citation>
    <scope>NUCLEOTIDE SEQUENCE</scope>
    <source>
        <strain evidence="2">32-07</strain>
    </source>
</reference>
<evidence type="ECO:0000313" key="3">
    <source>
        <dbReference type="Proteomes" id="UP001049518"/>
    </source>
</evidence>
<feature type="region of interest" description="Disordered" evidence="1">
    <location>
        <begin position="182"/>
        <end position="295"/>
    </location>
</feature>
<organism evidence="2 3">
    <name type="scientific">Actinomadura graeca</name>
    <dbReference type="NCBI Taxonomy" id="2750812"/>
    <lineage>
        <taxon>Bacteria</taxon>
        <taxon>Bacillati</taxon>
        <taxon>Actinomycetota</taxon>
        <taxon>Actinomycetes</taxon>
        <taxon>Streptosporangiales</taxon>
        <taxon>Thermomonosporaceae</taxon>
        <taxon>Actinomadura</taxon>
    </lineage>
</organism>
<sequence length="295" mass="30048">MQRKLPDLSTTQLIASGLATAAAAVGASYLGVYGTILGAAFMSVVSTAGSAVCKHYLDQGREQIKDLGHLQAAAQQRDAARGAAAEAVSADPTRTVVWSDPNVTRMDLDPGVTRVDPSMDPSMTVADALAGMAGEEAVREVVRRSALRSTADWARHHWVKLVVTSAVVFAVVLGGITVYEAAAGGPIGDKGNGLTVTKVLGGGGTTKQSPRDTPSTERSPEEETPSGEPSGETPTERPTGGLTDGTTAPPTERPTDGPTTTRPSTPTAPSTPTPTPGTGGEEQGGAEPQRSAPAG</sequence>
<feature type="compositionally biased region" description="Low complexity" evidence="1">
    <location>
        <begin position="256"/>
        <end position="268"/>
    </location>
</feature>
<proteinExistence type="predicted"/>
<evidence type="ECO:0000313" key="2">
    <source>
        <dbReference type="EMBL" id="QXJ20697.1"/>
    </source>
</evidence>
<dbReference type="EMBL" id="CP059572">
    <property type="protein sequence ID" value="QXJ20697.1"/>
    <property type="molecule type" value="Genomic_DNA"/>
</dbReference>
<keyword evidence="3" id="KW-1185">Reference proteome</keyword>
<gene>
    <name evidence="2" type="ORF">AGRA3207_001456</name>
</gene>